<dbReference type="SUPFAM" id="SSF48726">
    <property type="entry name" value="Immunoglobulin"/>
    <property type="match status" value="3"/>
</dbReference>
<keyword evidence="5" id="KW-0472">Membrane</keyword>
<dbReference type="InterPro" id="IPR003599">
    <property type="entry name" value="Ig_sub"/>
</dbReference>
<evidence type="ECO:0000256" key="6">
    <source>
        <dbReference type="ARBA" id="ARBA00023157"/>
    </source>
</evidence>
<dbReference type="PROSITE" id="PS50835">
    <property type="entry name" value="IG_LIKE"/>
    <property type="match status" value="2"/>
</dbReference>
<dbReference type="Pfam" id="PF07679">
    <property type="entry name" value="I-set"/>
    <property type="match status" value="1"/>
</dbReference>
<dbReference type="GO" id="GO:0005886">
    <property type="term" value="C:plasma membrane"/>
    <property type="evidence" value="ECO:0007669"/>
    <property type="project" value="UniProtKB-SubCell"/>
</dbReference>
<proteinExistence type="predicted"/>
<comment type="subcellular location">
    <subcellularLocation>
        <location evidence="1">Cell membrane</location>
    </subcellularLocation>
</comment>
<sequence length="421" mass="47777">MFLKFINIPLLQKSELSIECASLTRHKATETEPEFRSLVKYATDRLLRSAAPRYGSILRSPRVAWIHIDRQMILTIHRHVITRLTRFSVSHDNAMTWLLHVSQVQQEDRGYYMCQVNTNPMISQVGYLQVVVPPNILDEESTQSAVAVRENQNISLVCKADGFPNPKIMWRREDGQAISVDRRKKVTVYEGDTLSLQRISRTEMGAYLCIATNAVPPSVSKRIIVDVEFSPMIWVPNQLVGAPSGTDVTVDCHTEAHPRAISYWVYDNVMVLPTKKYAITTEENSYRAHMKLTVRNLQTGDFGNYRCISKNSLGETEGSIRLYEIPMPSTSPKVTEMKSSANKESVRRTNITRAVQRAEAGAGTERPSVLRAQLDRAPERDAAHHVYRAPHPHHVSGARSVHCWRQSFLVIMVFVQIDILV</sequence>
<evidence type="ECO:0000256" key="8">
    <source>
        <dbReference type="ARBA" id="ARBA00023319"/>
    </source>
</evidence>
<dbReference type="FunFam" id="2.60.40.10:FF:000376">
    <property type="entry name" value="CLUMA_CG000981, isoform A"/>
    <property type="match status" value="1"/>
</dbReference>
<keyword evidence="6" id="KW-1015">Disulfide bond</keyword>
<reference evidence="10" key="1">
    <citation type="submission" date="2021-12" db="EMBL/GenBank/DDBJ databases">
        <authorList>
            <person name="King R."/>
        </authorList>
    </citation>
    <scope>NUCLEOTIDE SEQUENCE</scope>
</reference>
<keyword evidence="7" id="KW-0325">Glycoprotein</keyword>
<evidence type="ECO:0000256" key="2">
    <source>
        <dbReference type="ARBA" id="ARBA00022475"/>
    </source>
</evidence>
<evidence type="ECO:0000313" key="11">
    <source>
        <dbReference type="Proteomes" id="UP001153714"/>
    </source>
</evidence>
<dbReference type="InterPro" id="IPR051170">
    <property type="entry name" value="Neural/epithelial_adhesion"/>
</dbReference>
<evidence type="ECO:0000256" key="1">
    <source>
        <dbReference type="ARBA" id="ARBA00004236"/>
    </source>
</evidence>
<organism evidence="10 11">
    <name type="scientific">Diatraea saccharalis</name>
    <name type="common">sugarcane borer</name>
    <dbReference type="NCBI Taxonomy" id="40085"/>
    <lineage>
        <taxon>Eukaryota</taxon>
        <taxon>Metazoa</taxon>
        <taxon>Ecdysozoa</taxon>
        <taxon>Arthropoda</taxon>
        <taxon>Hexapoda</taxon>
        <taxon>Insecta</taxon>
        <taxon>Pterygota</taxon>
        <taxon>Neoptera</taxon>
        <taxon>Endopterygota</taxon>
        <taxon>Lepidoptera</taxon>
        <taxon>Glossata</taxon>
        <taxon>Ditrysia</taxon>
        <taxon>Pyraloidea</taxon>
        <taxon>Crambidae</taxon>
        <taxon>Crambinae</taxon>
        <taxon>Diatraea</taxon>
    </lineage>
</organism>
<dbReference type="Pfam" id="PF13927">
    <property type="entry name" value="Ig_3"/>
    <property type="match status" value="1"/>
</dbReference>
<evidence type="ECO:0000256" key="4">
    <source>
        <dbReference type="ARBA" id="ARBA00022737"/>
    </source>
</evidence>
<protein>
    <recommendedName>
        <fullName evidence="9">Ig-like domain-containing protein</fullName>
    </recommendedName>
</protein>
<dbReference type="InterPro" id="IPR013098">
    <property type="entry name" value="Ig_I-set"/>
</dbReference>
<dbReference type="PANTHER" id="PTHR12231:SF247">
    <property type="entry name" value="DPR-INTERACTING PROTEIN DELTA, ISOFORM D"/>
    <property type="match status" value="1"/>
</dbReference>
<keyword evidence="2" id="KW-1003">Cell membrane</keyword>
<keyword evidence="4" id="KW-0677">Repeat</keyword>
<reference evidence="10" key="2">
    <citation type="submission" date="2022-10" db="EMBL/GenBank/DDBJ databases">
        <authorList>
            <consortium name="ENA_rothamsted_submissions"/>
            <consortium name="culmorum"/>
            <person name="King R."/>
        </authorList>
    </citation>
    <scope>NUCLEOTIDE SEQUENCE</scope>
</reference>
<dbReference type="PANTHER" id="PTHR12231">
    <property type="entry name" value="CTX-RELATED TYPE I TRANSMEMBRANE PROTEIN"/>
    <property type="match status" value="1"/>
</dbReference>
<feature type="domain" description="Ig-like" evidence="9">
    <location>
        <begin position="231"/>
        <end position="321"/>
    </location>
</feature>
<dbReference type="SMART" id="SM00408">
    <property type="entry name" value="IGc2"/>
    <property type="match status" value="2"/>
</dbReference>
<dbReference type="InterPro" id="IPR007110">
    <property type="entry name" value="Ig-like_dom"/>
</dbReference>
<evidence type="ECO:0000256" key="5">
    <source>
        <dbReference type="ARBA" id="ARBA00023136"/>
    </source>
</evidence>
<dbReference type="InterPro" id="IPR013783">
    <property type="entry name" value="Ig-like_fold"/>
</dbReference>
<feature type="domain" description="Ig-like" evidence="9">
    <location>
        <begin position="134"/>
        <end position="220"/>
    </location>
</feature>
<dbReference type="AlphaFoldDB" id="A0A9N9QWS7"/>
<accession>A0A9N9QWS7</accession>
<evidence type="ECO:0000259" key="9">
    <source>
        <dbReference type="PROSITE" id="PS50835"/>
    </source>
</evidence>
<dbReference type="OrthoDB" id="10012075at2759"/>
<dbReference type="Proteomes" id="UP001153714">
    <property type="component" value="Chromosome 13"/>
</dbReference>
<dbReference type="Gene3D" id="2.60.40.10">
    <property type="entry name" value="Immunoglobulins"/>
    <property type="match status" value="3"/>
</dbReference>
<evidence type="ECO:0000256" key="7">
    <source>
        <dbReference type="ARBA" id="ARBA00023180"/>
    </source>
</evidence>
<evidence type="ECO:0000256" key="3">
    <source>
        <dbReference type="ARBA" id="ARBA00022729"/>
    </source>
</evidence>
<dbReference type="SMART" id="SM00409">
    <property type="entry name" value="IG"/>
    <property type="match status" value="3"/>
</dbReference>
<dbReference type="FunFam" id="2.60.40.10:FF:000328">
    <property type="entry name" value="CLUMA_CG000981, isoform A"/>
    <property type="match status" value="1"/>
</dbReference>
<name>A0A9N9QWS7_9NEOP</name>
<dbReference type="GO" id="GO:0043005">
    <property type="term" value="C:neuron projection"/>
    <property type="evidence" value="ECO:0007669"/>
    <property type="project" value="TreeGrafter"/>
</dbReference>
<evidence type="ECO:0000313" key="10">
    <source>
        <dbReference type="EMBL" id="CAG9784789.1"/>
    </source>
</evidence>
<gene>
    <name evidence="10" type="ORF">DIATSA_LOCUS2862</name>
</gene>
<dbReference type="InterPro" id="IPR003598">
    <property type="entry name" value="Ig_sub2"/>
</dbReference>
<keyword evidence="8" id="KW-0393">Immunoglobulin domain</keyword>
<keyword evidence="11" id="KW-1185">Reference proteome</keyword>
<dbReference type="InterPro" id="IPR036179">
    <property type="entry name" value="Ig-like_dom_sf"/>
</dbReference>
<keyword evidence="3" id="KW-0732">Signal</keyword>
<dbReference type="EMBL" id="OU893344">
    <property type="protein sequence ID" value="CAG9784789.1"/>
    <property type="molecule type" value="Genomic_DNA"/>
</dbReference>